<comment type="caution">
    <text evidence="1">The sequence shown here is derived from an EMBL/GenBank/DDBJ whole genome shotgun (WGS) entry which is preliminary data.</text>
</comment>
<protein>
    <submittedName>
        <fullName evidence="1">Uncharacterized protein</fullName>
    </submittedName>
</protein>
<keyword evidence="2" id="KW-1185">Reference proteome</keyword>
<dbReference type="STRING" id="1150600.ADIARSV_1424"/>
<dbReference type="Proteomes" id="UP000014174">
    <property type="component" value="Unassembled WGS sequence"/>
</dbReference>
<organism evidence="1 2">
    <name type="scientific">Arcticibacter svalbardensis MN12-7</name>
    <dbReference type="NCBI Taxonomy" id="1150600"/>
    <lineage>
        <taxon>Bacteria</taxon>
        <taxon>Pseudomonadati</taxon>
        <taxon>Bacteroidota</taxon>
        <taxon>Sphingobacteriia</taxon>
        <taxon>Sphingobacteriales</taxon>
        <taxon>Sphingobacteriaceae</taxon>
        <taxon>Arcticibacter</taxon>
    </lineage>
</organism>
<name>R9GUQ4_9SPHI</name>
<dbReference type="AlphaFoldDB" id="R9GUQ4"/>
<evidence type="ECO:0000313" key="1">
    <source>
        <dbReference type="EMBL" id="EOR95423.1"/>
    </source>
</evidence>
<dbReference type="EMBL" id="AQPN01000051">
    <property type="protein sequence ID" value="EOR95423.1"/>
    <property type="molecule type" value="Genomic_DNA"/>
</dbReference>
<sequence length="43" mass="4834">MNKNASIHVSILKFGVPVDNVFISYETGPEMLPAYKKNRVILV</sequence>
<accession>R9GUQ4</accession>
<evidence type="ECO:0000313" key="2">
    <source>
        <dbReference type="Proteomes" id="UP000014174"/>
    </source>
</evidence>
<reference evidence="1 2" key="1">
    <citation type="journal article" date="2013" name="Genome Announc.">
        <title>Draft Genome Sequence of Arcticibacter svalbardensis Strain MN12-7T, a Member of the Family Sphingobacteriaceae Isolated from an Arctic Soil Sample.</title>
        <authorList>
            <person name="Shivaji S."/>
            <person name="Ara S."/>
            <person name="Prasad S."/>
            <person name="Manasa B.P."/>
            <person name="Begum Z."/>
            <person name="Singh A."/>
            <person name="Kumar Pinnaka A."/>
        </authorList>
    </citation>
    <scope>NUCLEOTIDE SEQUENCE [LARGE SCALE GENOMIC DNA]</scope>
    <source>
        <strain evidence="1 2">MN12-7</strain>
    </source>
</reference>
<gene>
    <name evidence="1" type="ORF">ADIARSV_1424</name>
</gene>
<proteinExistence type="predicted"/>